<dbReference type="SMART" id="SM00471">
    <property type="entry name" value="HDc"/>
    <property type="match status" value="1"/>
</dbReference>
<dbReference type="PANTHER" id="PTHR33594">
    <property type="entry name" value="SUPERFAMILY HYDROLASE, PUTATIVE (AFU_ORTHOLOGUE AFUA_1G03035)-RELATED"/>
    <property type="match status" value="1"/>
</dbReference>
<dbReference type="EMBL" id="BMHY01000011">
    <property type="protein sequence ID" value="GGG83243.1"/>
    <property type="molecule type" value="Genomic_DNA"/>
</dbReference>
<dbReference type="InterPro" id="IPR003607">
    <property type="entry name" value="HD/PDEase_dom"/>
</dbReference>
<gene>
    <name evidence="2" type="primary">ypgQ</name>
    <name evidence="2" type="ORF">GCM10010918_46030</name>
</gene>
<evidence type="ECO:0000259" key="1">
    <source>
        <dbReference type="SMART" id="SM00471"/>
    </source>
</evidence>
<accession>A0A917M727</accession>
<comment type="caution">
    <text evidence="2">The sequence shown here is derived from an EMBL/GenBank/DDBJ whole genome shotgun (WGS) entry which is preliminary data.</text>
</comment>
<dbReference type="CDD" id="cd00077">
    <property type="entry name" value="HDc"/>
    <property type="match status" value="1"/>
</dbReference>
<dbReference type="PANTHER" id="PTHR33594:SF1">
    <property type="entry name" value="HD_PDEASE DOMAIN-CONTAINING PROTEIN"/>
    <property type="match status" value="1"/>
</dbReference>
<dbReference type="Proteomes" id="UP000600247">
    <property type="component" value="Unassembled WGS sequence"/>
</dbReference>
<dbReference type="AlphaFoldDB" id="A0A917M727"/>
<feature type="domain" description="HD/PDEase" evidence="1">
    <location>
        <begin position="31"/>
        <end position="156"/>
    </location>
</feature>
<name>A0A917M727_9BACL</name>
<dbReference type="Pfam" id="PF01966">
    <property type="entry name" value="HD"/>
    <property type="match status" value="1"/>
</dbReference>
<evidence type="ECO:0000313" key="2">
    <source>
        <dbReference type="EMBL" id="GGG83243.1"/>
    </source>
</evidence>
<dbReference type="Gene3D" id="1.10.3210.50">
    <property type="match status" value="1"/>
</dbReference>
<dbReference type="SUPFAM" id="SSF109604">
    <property type="entry name" value="HD-domain/PDEase-like"/>
    <property type="match status" value="1"/>
</dbReference>
<dbReference type="RefSeq" id="WP_188891897.1">
    <property type="nucleotide sequence ID" value="NZ_BMHY01000011.1"/>
</dbReference>
<proteinExistence type="predicted"/>
<protein>
    <recommendedName>
        <fullName evidence="1">HD/PDEase domain-containing protein</fullName>
    </recommendedName>
</protein>
<sequence>MSGKFPFVRLAFPAWFEPVMDRVWLKMKDDSTGHDFLHAVRVMELAVDIAAELEADQGLAMAAGLLHDYYRKEEKQTGQLHYGQEAIEGLRHEFESLLVPYLKEERFERMLQAISRHEEYPFAGGAQRPPLSVDEQILQDADRIDAIGAIGIGRTFMFGGAHGLSLADDEEWSDRIFDPGQKPHGSVYRHFYEKLLHLSDGMHTGPGKRLADERHQFLVHFVRQLEYELKLNRC</sequence>
<evidence type="ECO:0000313" key="3">
    <source>
        <dbReference type="Proteomes" id="UP000600247"/>
    </source>
</evidence>
<dbReference type="InterPro" id="IPR006674">
    <property type="entry name" value="HD_domain"/>
</dbReference>
<organism evidence="2 3">
    <name type="scientific">Paenibacillus radicis</name>
    <name type="common">ex Gao et al. 2016</name>
    <dbReference type="NCBI Taxonomy" id="1737354"/>
    <lineage>
        <taxon>Bacteria</taxon>
        <taxon>Bacillati</taxon>
        <taxon>Bacillota</taxon>
        <taxon>Bacilli</taxon>
        <taxon>Bacillales</taxon>
        <taxon>Paenibacillaceae</taxon>
        <taxon>Paenibacillus</taxon>
    </lineage>
</organism>
<reference evidence="2 3" key="1">
    <citation type="journal article" date="2014" name="Int. J. Syst. Evol. Microbiol.">
        <title>Complete genome sequence of Corynebacterium casei LMG S-19264T (=DSM 44701T), isolated from a smear-ripened cheese.</title>
        <authorList>
            <consortium name="US DOE Joint Genome Institute (JGI-PGF)"/>
            <person name="Walter F."/>
            <person name="Albersmeier A."/>
            <person name="Kalinowski J."/>
            <person name="Ruckert C."/>
        </authorList>
    </citation>
    <scope>NUCLEOTIDE SEQUENCE [LARGE SCALE GENOMIC DNA]</scope>
    <source>
        <strain evidence="2 3">CGMCC 1.15286</strain>
    </source>
</reference>
<keyword evidence="3" id="KW-1185">Reference proteome</keyword>